<evidence type="ECO:0000313" key="4">
    <source>
        <dbReference type="Proteomes" id="UP000730618"/>
    </source>
</evidence>
<evidence type="ECO:0000256" key="1">
    <source>
        <dbReference type="ARBA" id="ARBA00038322"/>
    </source>
</evidence>
<name>A0ABM8VUR9_9BACL</name>
<reference evidence="3 4" key="1">
    <citation type="submission" date="2021-06" db="EMBL/GenBank/DDBJ databases">
        <authorList>
            <person name="Criscuolo A."/>
        </authorList>
    </citation>
    <scope>NUCLEOTIDE SEQUENCE [LARGE SCALE GENOMIC DNA]</scope>
    <source>
        <strain evidence="4">CIP 111802</strain>
    </source>
</reference>
<evidence type="ECO:0000313" key="3">
    <source>
        <dbReference type="EMBL" id="CAG7658996.1"/>
    </source>
</evidence>
<accession>A0ABM8VUR9</accession>
<keyword evidence="3" id="KW-0560">Oxidoreductase</keyword>
<dbReference type="EMBL" id="CAJVCE010000053">
    <property type="protein sequence ID" value="CAG7658996.1"/>
    <property type="molecule type" value="Genomic_DNA"/>
</dbReference>
<sequence length="432" mass="47522">MKTYDVAVIGGGIAGLVAANDLARAGKTVVVLEKSAKFGGRAMTVSKNGALFNLGVHALYRGGSAEEIFLDLGLKLEGGTPLPLLSMMWGNKVIPVGKFLLSRYLSWSGRVELLGLFAKLGKVDTKSLAPVSVREWIEKQIRDPMVRNILYAFIRASSYTQAPDRQCIGPVLDQVQRSLKKKGVVYVRGGWQSIVDQLHEKAVCAGVTMESNKRVAEIRHDGIVRSLQFTDGETMNVEHVISALPVEETHRLVRDVERTALLCWKDQARNSVAACLDLCLKQLPSPKCNVVLGIDQPIFFTNQSKVTKLSEDGTSVVHIIKHNETGGTDSRKDEAYLEHMMDLIQPGWQKHVVARQFLPNMTVAHDYMHIDRKDALPGPAVPEIRGLYVAGEWASHGEILVDSAAASGRRAAQKLLQEFAGNKKNVREVISI</sequence>
<proteinExistence type="inferred from homology"/>
<keyword evidence="4" id="KW-1185">Reference proteome</keyword>
<dbReference type="Pfam" id="PF01593">
    <property type="entry name" value="Amino_oxidase"/>
    <property type="match status" value="1"/>
</dbReference>
<dbReference type="PANTHER" id="PTHR43734">
    <property type="entry name" value="PHYTOENE DESATURASE"/>
    <property type="match status" value="1"/>
</dbReference>
<feature type="domain" description="Amine oxidase" evidence="2">
    <location>
        <begin position="13"/>
        <end position="250"/>
    </location>
</feature>
<comment type="caution">
    <text evidence="3">The sequence shown here is derived from an EMBL/GenBank/DDBJ whole genome shotgun (WGS) entry which is preliminary data.</text>
</comment>
<organism evidence="3 4">
    <name type="scientific">Paenibacillus allorhizosphaerae</name>
    <dbReference type="NCBI Taxonomy" id="2849866"/>
    <lineage>
        <taxon>Bacteria</taxon>
        <taxon>Bacillati</taxon>
        <taxon>Bacillota</taxon>
        <taxon>Bacilli</taxon>
        <taxon>Bacillales</taxon>
        <taxon>Paenibacillaceae</taxon>
        <taxon>Paenibacillus</taxon>
    </lineage>
</organism>
<dbReference type="Proteomes" id="UP000730618">
    <property type="component" value="Unassembled WGS sequence"/>
</dbReference>
<dbReference type="RefSeq" id="WP_218103368.1">
    <property type="nucleotide sequence ID" value="NZ_CAJVCE010000053.1"/>
</dbReference>
<dbReference type="InterPro" id="IPR002937">
    <property type="entry name" value="Amino_oxidase"/>
</dbReference>
<evidence type="ECO:0000259" key="2">
    <source>
        <dbReference type="Pfam" id="PF01593"/>
    </source>
</evidence>
<dbReference type="EC" id="1.6.3.5" evidence="3"/>
<protein>
    <submittedName>
        <fullName evidence="3">Renalase</fullName>
        <ecNumber evidence="3">1.6.3.5</ecNumber>
    </submittedName>
</protein>
<gene>
    <name evidence="3" type="ORF">PAECIP111802_07251</name>
</gene>
<comment type="similarity">
    <text evidence="1">Belongs to the carotenoid/retinoid oxidoreductase family. CrtN subfamily.</text>
</comment>
<dbReference type="GO" id="GO:0016491">
    <property type="term" value="F:oxidoreductase activity"/>
    <property type="evidence" value="ECO:0007669"/>
    <property type="project" value="UniProtKB-KW"/>
</dbReference>
<dbReference type="PANTHER" id="PTHR43734:SF1">
    <property type="entry name" value="PHYTOENE DESATURASE"/>
    <property type="match status" value="1"/>
</dbReference>